<comment type="subcellular location">
    <subcellularLocation>
        <location evidence="1">Periplasm</location>
    </subcellularLocation>
</comment>
<proteinExistence type="predicted"/>
<dbReference type="GO" id="GO:0042597">
    <property type="term" value="C:periplasmic space"/>
    <property type="evidence" value="ECO:0007669"/>
    <property type="project" value="UniProtKB-SubCell"/>
</dbReference>
<evidence type="ECO:0000313" key="5">
    <source>
        <dbReference type="EMBL" id="KYF32965.1"/>
    </source>
</evidence>
<dbReference type="AlphaFoldDB" id="A0A150NHM9"/>
<comment type="caution">
    <text evidence="5">The sequence shown here is derived from an EMBL/GenBank/DDBJ whole genome shotgun (WGS) entry which is preliminary data.</text>
</comment>
<reference evidence="5 6" key="1">
    <citation type="submission" date="2016-01" db="EMBL/GenBank/DDBJ databases">
        <title>Highly variable Streptococcus oralis are common among viridans streptococci isolated from primates.</title>
        <authorList>
            <person name="Denapaite D."/>
            <person name="Rieger M."/>
            <person name="Koendgen S."/>
            <person name="Brueckner R."/>
            <person name="Ochigava I."/>
            <person name="Kappeler P."/>
            <person name="Maetz-Rensing K."/>
            <person name="Leendertz F."/>
            <person name="Hakenbeck R."/>
        </authorList>
    </citation>
    <scope>NUCLEOTIDE SEQUENCE [LARGE SCALE GENOMIC DNA]</scope>
    <source>
        <strain evidence="5 6">10712</strain>
    </source>
</reference>
<dbReference type="GO" id="GO:0015846">
    <property type="term" value="P:polyamine transport"/>
    <property type="evidence" value="ECO:0007669"/>
    <property type="project" value="InterPro"/>
</dbReference>
<dbReference type="GO" id="GO:0019808">
    <property type="term" value="F:polyamine binding"/>
    <property type="evidence" value="ECO:0007669"/>
    <property type="project" value="InterPro"/>
</dbReference>
<name>A0A150NHM9_STRMT</name>
<dbReference type="InterPro" id="IPR006059">
    <property type="entry name" value="SBP"/>
</dbReference>
<organism evidence="5 6">
    <name type="scientific">Streptococcus mitis</name>
    <dbReference type="NCBI Taxonomy" id="28037"/>
    <lineage>
        <taxon>Bacteria</taxon>
        <taxon>Bacillati</taxon>
        <taxon>Bacillota</taxon>
        <taxon>Bacilli</taxon>
        <taxon>Lactobacillales</taxon>
        <taxon>Streptococcaceae</taxon>
        <taxon>Streptococcus</taxon>
        <taxon>Streptococcus mitis group</taxon>
    </lineage>
</organism>
<keyword evidence="2" id="KW-0813">Transport</keyword>
<evidence type="ECO:0000256" key="1">
    <source>
        <dbReference type="ARBA" id="ARBA00004418"/>
    </source>
</evidence>
<keyword evidence="4" id="KW-0574">Periplasm</keyword>
<dbReference type="EMBL" id="LROT01000028">
    <property type="protein sequence ID" value="KYF32965.1"/>
    <property type="molecule type" value="Genomic_DNA"/>
</dbReference>
<dbReference type="PRINTS" id="PR00909">
    <property type="entry name" value="SPERMDNBNDNG"/>
</dbReference>
<keyword evidence="3" id="KW-0732">Signal</keyword>
<dbReference type="PANTHER" id="PTHR30222:SF17">
    <property type="entry name" value="SPERMIDINE_PUTRESCINE-BINDING PERIPLASMIC PROTEIN"/>
    <property type="match status" value="1"/>
</dbReference>
<protein>
    <submittedName>
        <fullName evidence="5">ABC transporter, periplasmic spermidine putrescine-binding protein PotD</fullName>
    </submittedName>
</protein>
<gene>
    <name evidence="5" type="ORF">SMI10712_00640</name>
</gene>
<evidence type="ECO:0000256" key="3">
    <source>
        <dbReference type="ARBA" id="ARBA00022729"/>
    </source>
</evidence>
<dbReference type="PANTHER" id="PTHR30222">
    <property type="entry name" value="SPERMIDINE/PUTRESCINE-BINDING PERIPLASMIC PROTEIN"/>
    <property type="match status" value="1"/>
</dbReference>
<dbReference type="SUPFAM" id="SSF53850">
    <property type="entry name" value="Periplasmic binding protein-like II"/>
    <property type="match status" value="1"/>
</dbReference>
<sequence length="105" mass="12421">MVPTEASNLWFDNMVIPKTVKNQDAAYAFINFMLKPENALKNAEYVGYSTPNLPAKELLPEEKKEDKAFYPDAETMKHLEVYEKFDHKWTGKYSDLFLQFKMYRK</sequence>
<dbReference type="InterPro" id="IPR001188">
    <property type="entry name" value="Sperm_putr-bd"/>
</dbReference>
<dbReference type="PATRIC" id="fig|28037.237.peg.1376"/>
<evidence type="ECO:0000313" key="6">
    <source>
        <dbReference type="Proteomes" id="UP000075618"/>
    </source>
</evidence>
<dbReference type="Proteomes" id="UP000075618">
    <property type="component" value="Unassembled WGS sequence"/>
</dbReference>
<dbReference type="Pfam" id="PF13416">
    <property type="entry name" value="SBP_bac_8"/>
    <property type="match status" value="1"/>
</dbReference>
<accession>A0A150NHM9</accession>
<dbReference type="Gene3D" id="3.40.190.10">
    <property type="entry name" value="Periplasmic binding protein-like II"/>
    <property type="match status" value="2"/>
</dbReference>
<evidence type="ECO:0000256" key="4">
    <source>
        <dbReference type="ARBA" id="ARBA00022764"/>
    </source>
</evidence>
<evidence type="ECO:0000256" key="2">
    <source>
        <dbReference type="ARBA" id="ARBA00022448"/>
    </source>
</evidence>